<keyword evidence="1" id="KW-1185">Reference proteome</keyword>
<organism evidence="1 2">
    <name type="scientific">Caenorhabditis tropicalis</name>
    <dbReference type="NCBI Taxonomy" id="1561998"/>
    <lineage>
        <taxon>Eukaryota</taxon>
        <taxon>Metazoa</taxon>
        <taxon>Ecdysozoa</taxon>
        <taxon>Nematoda</taxon>
        <taxon>Chromadorea</taxon>
        <taxon>Rhabditida</taxon>
        <taxon>Rhabditina</taxon>
        <taxon>Rhabditomorpha</taxon>
        <taxon>Rhabditoidea</taxon>
        <taxon>Rhabditidae</taxon>
        <taxon>Peloderinae</taxon>
        <taxon>Caenorhabditis</taxon>
    </lineage>
</organism>
<dbReference type="AlphaFoldDB" id="A0A1I7U2W1"/>
<dbReference type="PANTHER" id="PTHR36942">
    <property type="entry name" value="PROTEIN CBG10268"/>
    <property type="match status" value="1"/>
</dbReference>
<reference evidence="2" key="1">
    <citation type="submission" date="2016-11" db="UniProtKB">
        <authorList>
            <consortium name="WormBaseParasite"/>
        </authorList>
    </citation>
    <scope>IDENTIFICATION</scope>
</reference>
<dbReference type="PANTHER" id="PTHR36942:SF1">
    <property type="entry name" value="IMMUNITY PROTEIN 72 OF POLYMORPHIC TOXIN SYSTEM-RELATED"/>
    <property type="match status" value="1"/>
</dbReference>
<accession>A0A1I7U2W1</accession>
<proteinExistence type="predicted"/>
<dbReference type="WBParaSite" id="Csp11.Scaffold629.g14300.t1">
    <property type="protein sequence ID" value="Csp11.Scaffold629.g14300.t1"/>
    <property type="gene ID" value="Csp11.Scaffold629.g14300"/>
</dbReference>
<evidence type="ECO:0000313" key="1">
    <source>
        <dbReference type="Proteomes" id="UP000095282"/>
    </source>
</evidence>
<name>A0A1I7U2W1_9PELO</name>
<protein>
    <submittedName>
        <fullName evidence="2">Transposase</fullName>
    </submittedName>
</protein>
<evidence type="ECO:0000313" key="2">
    <source>
        <dbReference type="WBParaSite" id="Csp11.Scaffold629.g14300.t1"/>
    </source>
</evidence>
<dbReference type="Proteomes" id="UP000095282">
    <property type="component" value="Unplaced"/>
</dbReference>
<sequence>MDIWLSDDAHFEIKMSGELRRKVAEMMLSQPDHVDVFPQAPKSTDLVFPTGRLAKCQCSPNRTKTLPQLEYRYLKG</sequence>